<gene>
    <name evidence="6" type="ORF">UFOPK2810_01114</name>
</gene>
<dbReference type="SUPFAM" id="SSF54373">
    <property type="entry name" value="FAD-linked reductases, C-terminal domain"/>
    <property type="match status" value="1"/>
</dbReference>
<proteinExistence type="predicted"/>
<dbReference type="EMBL" id="CAEZYZ010000189">
    <property type="protein sequence ID" value="CAB4756635.1"/>
    <property type="molecule type" value="Genomic_DNA"/>
</dbReference>
<sequence length="362" mass="38801">MSERVDAVIVGAGVMGAMTAWRLALRGRAVVLLEQYALLHAHGSSHGQTRIMRVAYRDPNYTSLAGESLGLWRDLESASNEQLLEQSGQLDHGEPEVIDVIEAGLLRNGWAAQRLMPDAATERWPGMIFDRAVVVSPDGGRVFADRSVAAAVRTAEQLGVVAHDMTPVELIERTVRGARVHSASGSWDAGVVVLCAGPWLPELARDLAPLPPLTITQQQPVHFGIRPGFHFPSFVHHPGGTGPLGFGAYGLESPGEGVKVGIENTIREVTPATRTYEEDPVVTEAAREYAELWLPGANTSQHTSVTCLFTETADSHFVLERHGPIIICSPCSGHGFKFAPAIGERAARLALGDTSVPPLPSA</sequence>
<dbReference type="Gene3D" id="3.50.50.60">
    <property type="entry name" value="FAD/NAD(P)-binding domain"/>
    <property type="match status" value="1"/>
</dbReference>
<dbReference type="AlphaFoldDB" id="A0A6J6UBC3"/>
<dbReference type="PANTHER" id="PTHR10961">
    <property type="entry name" value="PEROXISOMAL SARCOSINE OXIDASE"/>
    <property type="match status" value="1"/>
</dbReference>
<keyword evidence="4" id="KW-0560">Oxidoreductase</keyword>
<dbReference type="GO" id="GO:0008115">
    <property type="term" value="F:sarcosine oxidase activity"/>
    <property type="evidence" value="ECO:0007669"/>
    <property type="project" value="TreeGrafter"/>
</dbReference>
<dbReference type="InterPro" id="IPR006076">
    <property type="entry name" value="FAD-dep_OxRdtase"/>
</dbReference>
<evidence type="ECO:0000256" key="3">
    <source>
        <dbReference type="ARBA" id="ARBA00022827"/>
    </source>
</evidence>
<evidence type="ECO:0000256" key="1">
    <source>
        <dbReference type="ARBA" id="ARBA00001974"/>
    </source>
</evidence>
<organism evidence="6">
    <name type="scientific">freshwater metagenome</name>
    <dbReference type="NCBI Taxonomy" id="449393"/>
    <lineage>
        <taxon>unclassified sequences</taxon>
        <taxon>metagenomes</taxon>
        <taxon>ecological metagenomes</taxon>
    </lineage>
</organism>
<dbReference type="InterPro" id="IPR045170">
    <property type="entry name" value="MTOX"/>
</dbReference>
<dbReference type="GO" id="GO:0050660">
    <property type="term" value="F:flavin adenine dinucleotide binding"/>
    <property type="evidence" value="ECO:0007669"/>
    <property type="project" value="InterPro"/>
</dbReference>
<evidence type="ECO:0000256" key="4">
    <source>
        <dbReference type="ARBA" id="ARBA00023002"/>
    </source>
</evidence>
<keyword evidence="2" id="KW-0285">Flavoprotein</keyword>
<evidence type="ECO:0000256" key="2">
    <source>
        <dbReference type="ARBA" id="ARBA00022630"/>
    </source>
</evidence>
<comment type="cofactor">
    <cofactor evidence="1">
        <name>FAD</name>
        <dbReference type="ChEBI" id="CHEBI:57692"/>
    </cofactor>
</comment>
<reference evidence="6" key="1">
    <citation type="submission" date="2020-05" db="EMBL/GenBank/DDBJ databases">
        <authorList>
            <person name="Chiriac C."/>
            <person name="Salcher M."/>
            <person name="Ghai R."/>
            <person name="Kavagutti S V."/>
        </authorList>
    </citation>
    <scope>NUCLEOTIDE SEQUENCE</scope>
</reference>
<dbReference type="Pfam" id="PF01266">
    <property type="entry name" value="DAO"/>
    <property type="match status" value="1"/>
</dbReference>
<accession>A0A6J6UBC3</accession>
<dbReference type="Gene3D" id="3.30.9.10">
    <property type="entry name" value="D-Amino Acid Oxidase, subunit A, domain 2"/>
    <property type="match status" value="1"/>
</dbReference>
<evidence type="ECO:0000313" key="6">
    <source>
        <dbReference type="EMBL" id="CAB4756635.1"/>
    </source>
</evidence>
<dbReference type="InterPro" id="IPR036188">
    <property type="entry name" value="FAD/NAD-bd_sf"/>
</dbReference>
<protein>
    <submittedName>
        <fullName evidence="6">Unannotated protein</fullName>
    </submittedName>
</protein>
<keyword evidence="3" id="KW-0274">FAD</keyword>
<dbReference type="PANTHER" id="PTHR10961:SF46">
    <property type="entry name" value="PEROXISOMAL SARCOSINE OXIDASE"/>
    <property type="match status" value="1"/>
</dbReference>
<dbReference type="SUPFAM" id="SSF51905">
    <property type="entry name" value="FAD/NAD(P)-binding domain"/>
    <property type="match status" value="1"/>
</dbReference>
<feature type="domain" description="FAD dependent oxidoreductase" evidence="5">
    <location>
        <begin position="6"/>
        <end position="349"/>
    </location>
</feature>
<name>A0A6J6UBC3_9ZZZZ</name>
<evidence type="ECO:0000259" key="5">
    <source>
        <dbReference type="Pfam" id="PF01266"/>
    </source>
</evidence>